<evidence type="ECO:0000313" key="7">
    <source>
        <dbReference type="Proteomes" id="UP000005753"/>
    </source>
</evidence>
<dbReference type="HOGENOM" id="CLU_030571_5_0_9"/>
<keyword evidence="2" id="KW-0479">Metal-binding</keyword>
<evidence type="ECO:0000256" key="1">
    <source>
        <dbReference type="ARBA" id="ARBA00001947"/>
    </source>
</evidence>
<name>I5AVH8_EUBC6</name>
<dbReference type="Gene3D" id="3.60.15.10">
    <property type="entry name" value="Ribonuclease Z/Hydroxyacylglutathione hydrolase-like"/>
    <property type="match status" value="1"/>
</dbReference>
<evidence type="ECO:0000256" key="4">
    <source>
        <dbReference type="ARBA" id="ARBA00022833"/>
    </source>
</evidence>
<dbReference type="InterPro" id="IPR051453">
    <property type="entry name" value="MBL_Glyoxalase_II"/>
</dbReference>
<dbReference type="SUPFAM" id="SSF56281">
    <property type="entry name" value="Metallo-hydrolase/oxidoreductase"/>
    <property type="match status" value="1"/>
</dbReference>
<reference evidence="6 7" key="1">
    <citation type="submission" date="2010-08" db="EMBL/GenBank/DDBJ databases">
        <authorList>
            <consortium name="US DOE Joint Genome Institute (JGI-PGF)"/>
            <person name="Lucas S."/>
            <person name="Copeland A."/>
            <person name="Lapidus A."/>
            <person name="Cheng J.-F."/>
            <person name="Bruce D."/>
            <person name="Goodwin L."/>
            <person name="Pitluck S."/>
            <person name="Land M.L."/>
            <person name="Hauser L."/>
            <person name="Chang Y.-J."/>
            <person name="Anderson I.J."/>
            <person name="Johnson E."/>
            <person name="Mulhopadhyay B."/>
            <person name="Kyrpides N."/>
            <person name="Woyke T.J."/>
        </authorList>
    </citation>
    <scope>NUCLEOTIDE SEQUENCE [LARGE SCALE GENOMIC DNA]</scope>
    <source>
        <strain evidence="6 7">6</strain>
    </source>
</reference>
<dbReference type="InterPro" id="IPR036866">
    <property type="entry name" value="RibonucZ/Hydroxyglut_hydro"/>
</dbReference>
<dbReference type="PANTHER" id="PTHR46233">
    <property type="entry name" value="HYDROXYACYLGLUTATHIONE HYDROLASE GLOC"/>
    <property type="match status" value="1"/>
</dbReference>
<dbReference type="AlphaFoldDB" id="I5AVH8"/>
<sequence length="210" mass="23470">MSNMIIQSLVVGAIQTNVYFIMNKETKELLIVDPADEAGRIAEKVREMQGTPKAVLLTHGHYDHFGAADALRKEFGIDVYCEEHEQQVLSDPSVNTSPMHGLSAVLKADRYLTDGQQIELAGFEIHVLRTPGHTTGSCCFYFPKDGVLFSGDTLFCESYGRTDFPTGNSREMTESIHRLLRELPEDTAVYPGHALNTSIAWEKRYNPLAF</sequence>
<dbReference type="SMART" id="SM00849">
    <property type="entry name" value="Lactamase_B"/>
    <property type="match status" value="1"/>
</dbReference>
<keyword evidence="7" id="KW-1185">Reference proteome</keyword>
<dbReference type="Pfam" id="PF00753">
    <property type="entry name" value="Lactamase_B"/>
    <property type="match status" value="1"/>
</dbReference>
<dbReference type="PANTHER" id="PTHR46233:SF3">
    <property type="entry name" value="HYDROXYACYLGLUTATHIONE HYDROLASE GLOC"/>
    <property type="match status" value="1"/>
</dbReference>
<comment type="cofactor">
    <cofactor evidence="1">
        <name>Zn(2+)</name>
        <dbReference type="ChEBI" id="CHEBI:29105"/>
    </cofactor>
</comment>
<gene>
    <name evidence="6" type="ORF">EubceDRAFT1_2028</name>
</gene>
<feature type="domain" description="Metallo-beta-lactamase" evidence="5">
    <location>
        <begin position="15"/>
        <end position="193"/>
    </location>
</feature>
<organism evidence="6 7">
    <name type="scientific">Eubacterium cellulosolvens (strain ATCC 43171 / JCM 9499 / 6)</name>
    <name type="common">Cillobacterium cellulosolvens</name>
    <dbReference type="NCBI Taxonomy" id="633697"/>
    <lineage>
        <taxon>Bacteria</taxon>
        <taxon>Bacillati</taxon>
        <taxon>Bacillota</taxon>
        <taxon>Clostridia</taxon>
        <taxon>Eubacteriales</taxon>
        <taxon>Eubacteriaceae</taxon>
        <taxon>Eubacterium</taxon>
    </lineage>
</organism>
<reference evidence="6 7" key="2">
    <citation type="submission" date="2012-02" db="EMBL/GenBank/DDBJ databases">
        <title>Improved High-Quality Draft sequence of Eubacterium cellulosolvens 6.</title>
        <authorList>
            <consortium name="US DOE Joint Genome Institute"/>
            <person name="Lucas S."/>
            <person name="Han J."/>
            <person name="Lapidus A."/>
            <person name="Cheng J.-F."/>
            <person name="Goodwin L."/>
            <person name="Pitluck S."/>
            <person name="Peters L."/>
            <person name="Mikhailova N."/>
            <person name="Gu W."/>
            <person name="Detter J.C."/>
            <person name="Han C."/>
            <person name="Tapia R."/>
            <person name="Land M."/>
            <person name="Hauser L."/>
            <person name="Kyrpides N."/>
            <person name="Ivanova N."/>
            <person name="Pagani I."/>
            <person name="Johnson E."/>
            <person name="Mukhopadhyay B."/>
            <person name="Anderson I."/>
            <person name="Woyke T."/>
        </authorList>
    </citation>
    <scope>NUCLEOTIDE SEQUENCE [LARGE SCALE GENOMIC DNA]</scope>
    <source>
        <strain evidence="6 7">6</strain>
    </source>
</reference>
<evidence type="ECO:0000313" key="6">
    <source>
        <dbReference type="EMBL" id="EIM57801.1"/>
    </source>
</evidence>
<protein>
    <submittedName>
        <fullName evidence="6">Zn-dependent hydrolase, glyoxylase</fullName>
    </submittedName>
</protein>
<dbReference type="InterPro" id="IPR001279">
    <property type="entry name" value="Metallo-B-lactamas"/>
</dbReference>
<keyword evidence="4" id="KW-0862">Zinc</keyword>
<keyword evidence="3 6" id="KW-0378">Hydrolase</keyword>
<dbReference type="Proteomes" id="UP000005753">
    <property type="component" value="Chromosome"/>
</dbReference>
<evidence type="ECO:0000256" key="3">
    <source>
        <dbReference type="ARBA" id="ARBA00022801"/>
    </source>
</evidence>
<dbReference type="eggNOG" id="COG0491">
    <property type="taxonomic scope" value="Bacteria"/>
</dbReference>
<accession>I5AVH8</accession>
<dbReference type="GO" id="GO:0046872">
    <property type="term" value="F:metal ion binding"/>
    <property type="evidence" value="ECO:0007669"/>
    <property type="project" value="UniProtKB-KW"/>
</dbReference>
<evidence type="ECO:0000259" key="5">
    <source>
        <dbReference type="SMART" id="SM00849"/>
    </source>
</evidence>
<proteinExistence type="predicted"/>
<dbReference type="GO" id="GO:0016787">
    <property type="term" value="F:hydrolase activity"/>
    <property type="evidence" value="ECO:0007669"/>
    <property type="project" value="UniProtKB-KW"/>
</dbReference>
<dbReference type="STRING" id="633697.EubceDRAFT1_2028"/>
<dbReference type="CDD" id="cd06262">
    <property type="entry name" value="metallo-hydrolase-like_MBL-fold"/>
    <property type="match status" value="1"/>
</dbReference>
<dbReference type="OrthoDB" id="9802248at2"/>
<dbReference type="EMBL" id="CM001487">
    <property type="protein sequence ID" value="EIM57801.1"/>
    <property type="molecule type" value="Genomic_DNA"/>
</dbReference>
<evidence type="ECO:0000256" key="2">
    <source>
        <dbReference type="ARBA" id="ARBA00022723"/>
    </source>
</evidence>